<evidence type="ECO:0000313" key="1">
    <source>
        <dbReference type="EMBL" id="KAK7306722.1"/>
    </source>
</evidence>
<protein>
    <submittedName>
        <fullName evidence="1">Uncharacterized protein</fullName>
    </submittedName>
</protein>
<dbReference type="EMBL" id="JAYMYQ010000011">
    <property type="protein sequence ID" value="KAK7306722.1"/>
    <property type="molecule type" value="Genomic_DNA"/>
</dbReference>
<sequence>MESIQLKDRVDVGAPLILNTRLSITLTHNTISRLSRSTLLKFGGPLSKTLSVCVMGAQWPSNFTLAMTIEPQELGPYDQAARDFHISLCFYVTLEPFLRWIIDHLSVHLMLPIEFTNELSVTTMLRFAKRRCNKGKAAWAQISRRGATICKHTRISSSRDLNETMVITDTQFVMLVIEGNTKVQGKSLVHDEHLVLAHTFTMPPCKSHAP</sequence>
<name>A0AAN9PQY5_CANGL</name>
<reference evidence="1 2" key="1">
    <citation type="submission" date="2024-01" db="EMBL/GenBank/DDBJ databases">
        <title>The genomes of 5 underutilized Papilionoideae crops provide insights into root nodulation and disease resistanc.</title>
        <authorList>
            <person name="Jiang F."/>
        </authorList>
    </citation>
    <scope>NUCLEOTIDE SEQUENCE [LARGE SCALE GENOMIC DNA]</scope>
    <source>
        <strain evidence="1">LVBAO_FW01</strain>
        <tissue evidence="1">Leaves</tissue>
    </source>
</reference>
<organism evidence="1 2">
    <name type="scientific">Canavalia gladiata</name>
    <name type="common">Sword bean</name>
    <name type="synonym">Dolichos gladiatus</name>
    <dbReference type="NCBI Taxonomy" id="3824"/>
    <lineage>
        <taxon>Eukaryota</taxon>
        <taxon>Viridiplantae</taxon>
        <taxon>Streptophyta</taxon>
        <taxon>Embryophyta</taxon>
        <taxon>Tracheophyta</taxon>
        <taxon>Spermatophyta</taxon>
        <taxon>Magnoliopsida</taxon>
        <taxon>eudicotyledons</taxon>
        <taxon>Gunneridae</taxon>
        <taxon>Pentapetalae</taxon>
        <taxon>rosids</taxon>
        <taxon>fabids</taxon>
        <taxon>Fabales</taxon>
        <taxon>Fabaceae</taxon>
        <taxon>Papilionoideae</taxon>
        <taxon>50 kb inversion clade</taxon>
        <taxon>NPAAA clade</taxon>
        <taxon>indigoferoid/millettioid clade</taxon>
        <taxon>Phaseoleae</taxon>
        <taxon>Canavalia</taxon>
    </lineage>
</organism>
<accession>A0AAN9PQY5</accession>
<gene>
    <name evidence="1" type="ORF">VNO77_44677</name>
</gene>
<dbReference type="AlphaFoldDB" id="A0AAN9PQY5"/>
<evidence type="ECO:0000313" key="2">
    <source>
        <dbReference type="Proteomes" id="UP001367508"/>
    </source>
</evidence>
<proteinExistence type="predicted"/>
<comment type="caution">
    <text evidence="1">The sequence shown here is derived from an EMBL/GenBank/DDBJ whole genome shotgun (WGS) entry which is preliminary data.</text>
</comment>
<keyword evidence="2" id="KW-1185">Reference proteome</keyword>
<dbReference type="Proteomes" id="UP001367508">
    <property type="component" value="Unassembled WGS sequence"/>
</dbReference>